<keyword evidence="4" id="KW-1185">Reference proteome</keyword>
<keyword evidence="1" id="KW-0677">Repeat</keyword>
<evidence type="ECO:0000313" key="3">
    <source>
        <dbReference type="EMBL" id="CAE7548399.1"/>
    </source>
</evidence>
<dbReference type="PANTHER" id="PTHR46708">
    <property type="entry name" value="TENASCIN"/>
    <property type="match status" value="1"/>
</dbReference>
<dbReference type="CDD" id="cd00063">
    <property type="entry name" value="FN3"/>
    <property type="match status" value="3"/>
</dbReference>
<dbReference type="InterPro" id="IPR036116">
    <property type="entry name" value="FN3_sf"/>
</dbReference>
<dbReference type="Gene3D" id="2.60.40.10">
    <property type="entry name" value="Immunoglobulins"/>
    <property type="match status" value="2"/>
</dbReference>
<evidence type="ECO:0000259" key="2">
    <source>
        <dbReference type="PROSITE" id="PS50853"/>
    </source>
</evidence>
<evidence type="ECO:0000313" key="4">
    <source>
        <dbReference type="Proteomes" id="UP000604046"/>
    </source>
</evidence>
<feature type="non-terminal residue" evidence="3">
    <location>
        <position position="918"/>
    </location>
</feature>
<dbReference type="InterPro" id="IPR050991">
    <property type="entry name" value="ECM_Regulatory_Proteins"/>
</dbReference>
<comment type="caution">
    <text evidence="3">The sequence shown here is derived from an EMBL/GenBank/DDBJ whole genome shotgun (WGS) entry which is preliminary data.</text>
</comment>
<name>A0A812U2D9_9DINO</name>
<dbReference type="Proteomes" id="UP000604046">
    <property type="component" value="Unassembled WGS sequence"/>
</dbReference>
<proteinExistence type="predicted"/>
<dbReference type="AlphaFoldDB" id="A0A812U2D9"/>
<dbReference type="PROSITE" id="PS50853">
    <property type="entry name" value="FN3"/>
    <property type="match status" value="1"/>
</dbReference>
<dbReference type="OrthoDB" id="443691at2759"/>
<organism evidence="3 4">
    <name type="scientific">Symbiodinium natans</name>
    <dbReference type="NCBI Taxonomy" id="878477"/>
    <lineage>
        <taxon>Eukaryota</taxon>
        <taxon>Sar</taxon>
        <taxon>Alveolata</taxon>
        <taxon>Dinophyceae</taxon>
        <taxon>Suessiales</taxon>
        <taxon>Symbiodiniaceae</taxon>
        <taxon>Symbiodinium</taxon>
    </lineage>
</organism>
<dbReference type="SUPFAM" id="SSF49265">
    <property type="entry name" value="Fibronectin type III"/>
    <property type="match status" value="4"/>
</dbReference>
<dbReference type="EMBL" id="CAJNDS010002623">
    <property type="protein sequence ID" value="CAE7548399.1"/>
    <property type="molecule type" value="Genomic_DNA"/>
</dbReference>
<dbReference type="SMART" id="SM00060">
    <property type="entry name" value="FN3"/>
    <property type="match status" value="6"/>
</dbReference>
<gene>
    <name evidence="3" type="ORF">SNAT2548_LOCUS30782</name>
</gene>
<protein>
    <recommendedName>
        <fullName evidence="2">Fibronectin type-III domain-containing protein</fullName>
    </recommendedName>
</protein>
<dbReference type="InterPro" id="IPR013783">
    <property type="entry name" value="Ig-like_fold"/>
</dbReference>
<evidence type="ECO:0000256" key="1">
    <source>
        <dbReference type="ARBA" id="ARBA00022737"/>
    </source>
</evidence>
<sequence length="918" mass="103419">MKSRLKQNSTYAVRIQETCTDPNANGEFTMLQENVTTIIATVPADAPENLTVSNETAYTFLLEFDAGDAYDCYFTGWAVEVRENWTEGNFSNETNYTELNYSLWVPRDECKNEEAFPRNRMRCVVPRLRKHSIYDAKVRETCYDGYTTLLDSDFSSELPDRQAETLVPLAATTPFGLVSMNPGPYSFELAWSAGDPKDCLYQKWLVEIKDENYTGDVWREAIECGRDVRDVTSCTITMLHEGYLGEESDLRSATEYEVRVQEICETYTSIYDPWGGSRERAAYLDSPVHYLPFDQLPRTLAPVPTLTPLNFKVNETDHQSFRLSWDAQVSNDCRFRNWTVEIRLIIHCIAGVGYTNCTAVEDEPWEVPPTCVIKDRSITTCKVYHVKSYGFYEVKMRERCSDGTAESSDATLIAEVWPFLSDVPDNMTVSSPEPFTLNVKWDPGDPQECVFAYWDVQVQGRRVGDLDDTFSRQSVTDKWYGLIWDLEGNSSFLNWSTTVDSCRLVGQRDVAECNITGLISNALYDVRIAERCVDSRADSHWLVERLKATIPAWALVPLGPNVSNVTTTTMDLDWAASEPRDCLFGSWKVEVKPAAIADDDWIPVPECSLPDRDATSCQIVGLQSYTTYNIRIQETCIHATSDSPYLLEENSFTTLVGEVIYVGTNPDTNSKAIFFGSRGLNACAYHTKCCADEFSLCYSSQEVDVIRTDLPDAGWGQDLYLSCVADSVPQADMKRIVAHPPAVLEAVGRTANSLDLVWLPFGSGGYMSDCYCSEWNIFVRRQGTTEWLLSPDCRNMPFSQSSCTVQTLEDNWLAPNTVYEIRVRQTCSFDRLSSPYKEIQVPTLPGCSFSQHSGQDDYFVCADGFFSFIFDGGRFDGDGTGCWRRGGRARCAKNFPYMCASPDSCAKVDSLQEGGLRA</sequence>
<feature type="domain" description="Fibronectin type-III" evidence="2">
    <location>
        <begin position="556"/>
        <end position="657"/>
    </location>
</feature>
<accession>A0A812U2D9</accession>
<dbReference type="PANTHER" id="PTHR46708:SF2">
    <property type="entry name" value="FIBRONECTIN TYPE-III DOMAIN-CONTAINING PROTEIN"/>
    <property type="match status" value="1"/>
</dbReference>
<dbReference type="InterPro" id="IPR003961">
    <property type="entry name" value="FN3_dom"/>
</dbReference>
<reference evidence="3" key="1">
    <citation type="submission" date="2021-02" db="EMBL/GenBank/DDBJ databases">
        <authorList>
            <person name="Dougan E. K."/>
            <person name="Rhodes N."/>
            <person name="Thang M."/>
            <person name="Chan C."/>
        </authorList>
    </citation>
    <scope>NUCLEOTIDE SEQUENCE</scope>
</reference>